<dbReference type="AlphaFoldDB" id="A0A9X1WV56"/>
<dbReference type="PANTHER" id="PTHR12526">
    <property type="entry name" value="GLYCOSYLTRANSFERASE"/>
    <property type="match status" value="1"/>
</dbReference>
<accession>A0A9X1WV56</accession>
<dbReference type="RefSeq" id="WP_241570261.1">
    <property type="nucleotide sequence ID" value="NZ_JAKUML010000002.1"/>
</dbReference>
<sequence length="368" mass="42426">MSLTTPKKILFIADHLKGGGAENMLLNLAEQLYDRCYEIHILTLLNINNYEKRTKNFTLHSADLSTQFVGGKLLVEKQLSTSEYAKLTSMINHIKPDAIIVTIWYSYLITPYISHENLWIWSQSDILPEFGKTLNPIKFLRNIYKKIIFTRNFKQLFSHKNIITLNTDIEEKYKKLLDNINIHVIYNGLANIDQFNISLNEKIWDICYVGRLSPSKQVEHAIIAFHQSQLKGRMVIVGDGMRKNKLLKLTKKLNLENRIVFIGWVEDPQKYIQQSKVLVLPSSTEGYPTVIGEALINQTPVVAYKCTQGISHQLYTTDMQRGLVPTNDINALKNALEDIIHDPYHIPSNISERYSMDKMTQAFLKLID</sequence>
<protein>
    <submittedName>
        <fullName evidence="2">Glycosyltransferase</fullName>
        <ecNumber evidence="2">2.4.-.-</ecNumber>
    </submittedName>
</protein>
<gene>
    <name evidence="2" type="ORF">MKI79_01215</name>
</gene>
<dbReference type="EMBL" id="JAKUML010000002">
    <property type="protein sequence ID" value="MCJ8145545.1"/>
    <property type="molecule type" value="Genomic_DNA"/>
</dbReference>
<dbReference type="InterPro" id="IPR001296">
    <property type="entry name" value="Glyco_trans_1"/>
</dbReference>
<name>A0A9X1WV56_9GAMM</name>
<comment type="caution">
    <text evidence="2">The sequence shown here is derived from an EMBL/GenBank/DDBJ whole genome shotgun (WGS) entry which is preliminary data.</text>
</comment>
<evidence type="ECO:0000259" key="1">
    <source>
        <dbReference type="Pfam" id="PF00534"/>
    </source>
</evidence>
<keyword evidence="3" id="KW-1185">Reference proteome</keyword>
<reference evidence="2" key="1">
    <citation type="submission" date="2022-02" db="EMBL/GenBank/DDBJ databases">
        <title>Acinetobacter A3.8 sp. nov., isolated from Sediment (Zhairuo Island).</title>
        <authorList>
            <person name="Zheng K."/>
        </authorList>
    </citation>
    <scope>NUCLEOTIDE SEQUENCE</scope>
    <source>
        <strain evidence="2">A3.8</strain>
    </source>
</reference>
<dbReference type="Gene3D" id="3.40.50.2000">
    <property type="entry name" value="Glycogen Phosphorylase B"/>
    <property type="match status" value="2"/>
</dbReference>
<dbReference type="Pfam" id="PF00534">
    <property type="entry name" value="Glycos_transf_1"/>
    <property type="match status" value="1"/>
</dbReference>
<dbReference type="GO" id="GO:1901135">
    <property type="term" value="P:carbohydrate derivative metabolic process"/>
    <property type="evidence" value="ECO:0007669"/>
    <property type="project" value="UniProtKB-ARBA"/>
</dbReference>
<organism evidence="2 3">
    <name type="scientific">Acinetobacter sedimenti</name>
    <dbReference type="NCBI Taxonomy" id="2919922"/>
    <lineage>
        <taxon>Bacteria</taxon>
        <taxon>Pseudomonadati</taxon>
        <taxon>Pseudomonadota</taxon>
        <taxon>Gammaproteobacteria</taxon>
        <taxon>Moraxellales</taxon>
        <taxon>Moraxellaceae</taxon>
        <taxon>Acinetobacter</taxon>
    </lineage>
</organism>
<keyword evidence="2" id="KW-0328">Glycosyltransferase</keyword>
<feature type="domain" description="Glycosyl transferase family 1" evidence="1">
    <location>
        <begin position="195"/>
        <end position="346"/>
    </location>
</feature>
<dbReference type="EC" id="2.4.-.-" evidence="2"/>
<evidence type="ECO:0000313" key="2">
    <source>
        <dbReference type="EMBL" id="MCJ8145545.1"/>
    </source>
</evidence>
<dbReference type="Proteomes" id="UP001139701">
    <property type="component" value="Unassembled WGS sequence"/>
</dbReference>
<evidence type="ECO:0000313" key="3">
    <source>
        <dbReference type="Proteomes" id="UP001139701"/>
    </source>
</evidence>
<dbReference type="GO" id="GO:0016757">
    <property type="term" value="F:glycosyltransferase activity"/>
    <property type="evidence" value="ECO:0007669"/>
    <property type="project" value="UniProtKB-KW"/>
</dbReference>
<keyword evidence="2" id="KW-0808">Transferase</keyword>
<proteinExistence type="predicted"/>
<dbReference type="SUPFAM" id="SSF53756">
    <property type="entry name" value="UDP-Glycosyltransferase/glycogen phosphorylase"/>
    <property type="match status" value="1"/>
</dbReference>